<dbReference type="Gene3D" id="2.40.30.170">
    <property type="match status" value="1"/>
</dbReference>
<evidence type="ECO:0000256" key="1">
    <source>
        <dbReference type="ARBA" id="ARBA00009477"/>
    </source>
</evidence>
<dbReference type="EMBL" id="WEIA01000004">
    <property type="protein sequence ID" value="NLR21203.1"/>
    <property type="molecule type" value="Genomic_DNA"/>
</dbReference>
<feature type="coiled-coil region" evidence="2">
    <location>
        <begin position="92"/>
        <end position="119"/>
    </location>
</feature>
<keyword evidence="2" id="KW-0175">Coiled coil</keyword>
<feature type="domain" description="Multidrug resistance protein MdtA-like barrel-sandwich hybrid" evidence="4">
    <location>
        <begin position="66"/>
        <end position="180"/>
    </location>
</feature>
<evidence type="ECO:0000313" key="7">
    <source>
        <dbReference type="EMBL" id="WOX30421.1"/>
    </source>
</evidence>
<evidence type="ECO:0000256" key="3">
    <source>
        <dbReference type="SAM" id="SignalP"/>
    </source>
</evidence>
<dbReference type="GO" id="GO:1990281">
    <property type="term" value="C:efflux pump complex"/>
    <property type="evidence" value="ECO:0007669"/>
    <property type="project" value="TreeGrafter"/>
</dbReference>
<protein>
    <submittedName>
        <fullName evidence="6">Efflux RND transporter periplasmic adaptor subunit</fullName>
    </submittedName>
</protein>
<dbReference type="SUPFAM" id="SSF111369">
    <property type="entry name" value="HlyD-like secretion proteins"/>
    <property type="match status" value="1"/>
</dbReference>
<dbReference type="AlphaFoldDB" id="A0A8I2KPQ9"/>
<dbReference type="EMBL" id="CP137578">
    <property type="protein sequence ID" value="WOX30421.1"/>
    <property type="molecule type" value="Genomic_DNA"/>
</dbReference>
<feature type="signal peptide" evidence="3">
    <location>
        <begin position="1"/>
        <end position="29"/>
    </location>
</feature>
<dbReference type="Proteomes" id="UP000646877">
    <property type="component" value="Unassembled WGS sequence"/>
</dbReference>
<accession>A0A8I2KPQ9</accession>
<feature type="chain" id="PRO_5044460697" evidence="3">
    <location>
        <begin position="30"/>
        <end position="345"/>
    </location>
</feature>
<dbReference type="Pfam" id="PF25917">
    <property type="entry name" value="BSH_RND"/>
    <property type="match status" value="1"/>
</dbReference>
<evidence type="ECO:0000256" key="2">
    <source>
        <dbReference type="SAM" id="Coils"/>
    </source>
</evidence>
<dbReference type="Gene3D" id="1.10.287.470">
    <property type="entry name" value="Helix hairpin bin"/>
    <property type="match status" value="1"/>
</dbReference>
<feature type="domain" description="CusB-like beta-barrel" evidence="5">
    <location>
        <begin position="191"/>
        <end position="264"/>
    </location>
</feature>
<evidence type="ECO:0000313" key="6">
    <source>
        <dbReference type="EMBL" id="NLR21203.1"/>
    </source>
</evidence>
<reference evidence="7 9" key="2">
    <citation type="submission" date="2023-10" db="EMBL/GenBank/DDBJ databases">
        <title>To unveil natural product biosynthetic capacity in Pseudoalteromonas.</title>
        <authorList>
            <person name="Wang J."/>
        </authorList>
    </citation>
    <scope>NUCLEOTIDE SEQUENCE [LARGE SCALE GENOMIC DNA]</scope>
    <source>
        <strain evidence="7 9">DSM 15914</strain>
    </source>
</reference>
<dbReference type="Gene3D" id="2.40.420.20">
    <property type="match status" value="1"/>
</dbReference>
<reference evidence="6" key="1">
    <citation type="submission" date="2019-10" db="EMBL/GenBank/DDBJ databases">
        <authorList>
            <person name="Paulsen S."/>
        </authorList>
    </citation>
    <scope>NUCLEOTIDE SEQUENCE</scope>
    <source>
        <strain evidence="6">LMG 19692</strain>
    </source>
</reference>
<keyword evidence="9" id="KW-1185">Reference proteome</keyword>
<dbReference type="InterPro" id="IPR058792">
    <property type="entry name" value="Beta-barrel_RND_2"/>
</dbReference>
<dbReference type="PANTHER" id="PTHR30469:SF16">
    <property type="entry name" value="HAE1 FAMILY EFFLUX PUMP MFP COMPONENT"/>
    <property type="match status" value="1"/>
</dbReference>
<dbReference type="Pfam" id="PF25954">
    <property type="entry name" value="Beta-barrel_RND_2"/>
    <property type="match status" value="1"/>
</dbReference>
<dbReference type="Proteomes" id="UP001304419">
    <property type="component" value="Chromosome 1"/>
</dbReference>
<evidence type="ECO:0000259" key="4">
    <source>
        <dbReference type="Pfam" id="PF25917"/>
    </source>
</evidence>
<evidence type="ECO:0000313" key="8">
    <source>
        <dbReference type="Proteomes" id="UP000646877"/>
    </source>
</evidence>
<dbReference type="NCBIfam" id="TIGR01730">
    <property type="entry name" value="RND_mfp"/>
    <property type="match status" value="1"/>
</dbReference>
<evidence type="ECO:0000313" key="9">
    <source>
        <dbReference type="Proteomes" id="UP001304419"/>
    </source>
</evidence>
<dbReference type="InterPro" id="IPR006143">
    <property type="entry name" value="RND_pump_MFP"/>
</dbReference>
<organism evidence="6 8">
    <name type="scientific">Pseudoalteromonas maricaloris</name>
    <dbReference type="NCBI Taxonomy" id="184924"/>
    <lineage>
        <taxon>Bacteria</taxon>
        <taxon>Pseudomonadati</taxon>
        <taxon>Pseudomonadota</taxon>
        <taxon>Gammaproteobacteria</taxon>
        <taxon>Alteromonadales</taxon>
        <taxon>Pseudoalteromonadaceae</taxon>
        <taxon>Pseudoalteromonas</taxon>
    </lineage>
</organism>
<evidence type="ECO:0000259" key="5">
    <source>
        <dbReference type="Pfam" id="PF25954"/>
    </source>
</evidence>
<dbReference type="GO" id="GO:0015562">
    <property type="term" value="F:efflux transmembrane transporter activity"/>
    <property type="evidence" value="ECO:0007669"/>
    <property type="project" value="TreeGrafter"/>
</dbReference>
<comment type="similarity">
    <text evidence="1">Belongs to the membrane fusion protein (MFP) (TC 8.A.1) family.</text>
</comment>
<name>A0A8I2KPQ9_9GAMM</name>
<gene>
    <name evidence="6" type="ORF">F9Y85_07715</name>
    <name evidence="7" type="ORF">R5H13_09225</name>
</gene>
<sequence>MEIIKVNMCKVTRLVVFTATMLITNAALAKPSQVIAEPIQFESSSQQIQAVGNAEAIQSVILYPAIGDRVTAVHFKPGDQVKAGTLLLELDSRRQKAALEEAKIRLADAQRTVDRLTDSQKRGAVPINELDKAVTDRDLAKVALIQAKNELEDRQVIAPFSGVMGLTDVEVGDRITTQTAIASIDNFDKLYVQFAAPESAYGMLKSTDSVLLTPWNDNSTRIDAKIAQMDSRIDPTARTLKIKAIFENRNDRFLPGMSFRVSLTVLGEEFAVIPEAALLWGATGPYVWKEVDGKAKRIDVKIQQRLPGKLLVSGDLAARELLVVEGVQRLRPGQEIAVTNALAKE</sequence>
<dbReference type="PANTHER" id="PTHR30469">
    <property type="entry name" value="MULTIDRUG RESISTANCE PROTEIN MDTA"/>
    <property type="match status" value="1"/>
</dbReference>
<dbReference type="GeneID" id="98335757"/>
<proteinExistence type="inferred from homology"/>
<dbReference type="Gene3D" id="2.40.50.100">
    <property type="match status" value="1"/>
</dbReference>
<dbReference type="InterPro" id="IPR058625">
    <property type="entry name" value="MdtA-like_BSH"/>
</dbReference>
<keyword evidence="3" id="KW-0732">Signal</keyword>
<dbReference type="RefSeq" id="WP_010604799.1">
    <property type="nucleotide sequence ID" value="NZ_CBCSDF010000001.1"/>
</dbReference>